<dbReference type="AlphaFoldDB" id="A0A3E3IKM0"/>
<protein>
    <submittedName>
        <fullName evidence="2">DUF4240 domain-containing protein</fullName>
    </submittedName>
</protein>
<evidence type="ECO:0000313" key="3">
    <source>
        <dbReference type="Proteomes" id="UP000260828"/>
    </source>
</evidence>
<dbReference type="RefSeq" id="WP_117546524.1">
    <property type="nucleotide sequence ID" value="NZ_QVME01000004.1"/>
</dbReference>
<dbReference type="InterPro" id="IPR025334">
    <property type="entry name" value="DUF4240"/>
</dbReference>
<sequence length="354" mass="40616">MNKEKFWQTIESVNRLVPDGDHEMVQEQMHKELLRYSPQYILDWDLILREYENAAYRNDLWAACTALGAHASDDGFDYFRTWLISQGKDIYMEAMRDPDTLASNPHSGKEMSFEAFAYCAIEAYKEKLHLTGKDSYTKPFDDLDKHKLSDELVQDIINEIPQHPDMSGIDLPLDYSAQFPHIWERMKAHAPETSPAESGSNSIFSMRRIFKINDLFGRQISLQPHVELYSVRDFMGQEMPGLAIVLDMVDNQLDIQEQYAVLTVSFGEFISAKNCAYIDTNNCAILHNSFWFKGLRKILDCQEIVAFANIHSGTSKKIFSGKLAVLPMRSIAAGTANICNLRVSAKWRTKMKKF</sequence>
<comment type="caution">
    <text evidence="2">The sequence shown here is derived from an EMBL/GenBank/DDBJ whole genome shotgun (WGS) entry which is preliminary data.</text>
</comment>
<dbReference type="Proteomes" id="UP000260828">
    <property type="component" value="Unassembled WGS sequence"/>
</dbReference>
<evidence type="ECO:0000313" key="2">
    <source>
        <dbReference type="EMBL" id="RGE67648.1"/>
    </source>
</evidence>
<name>A0A3E3IKM0_9FIRM</name>
<reference evidence="2 3" key="1">
    <citation type="submission" date="2018-08" db="EMBL/GenBank/DDBJ databases">
        <title>A genome reference for cultivated species of the human gut microbiota.</title>
        <authorList>
            <person name="Zou Y."/>
            <person name="Xue W."/>
            <person name="Luo G."/>
        </authorList>
    </citation>
    <scope>NUCLEOTIDE SEQUENCE [LARGE SCALE GENOMIC DNA]</scope>
    <source>
        <strain evidence="2 3">TF05-12AC</strain>
    </source>
</reference>
<gene>
    <name evidence="2" type="ORF">DXC40_09120</name>
</gene>
<dbReference type="EMBL" id="QVME01000004">
    <property type="protein sequence ID" value="RGE67648.1"/>
    <property type="molecule type" value="Genomic_DNA"/>
</dbReference>
<dbReference type="Pfam" id="PF14024">
    <property type="entry name" value="DUF4240"/>
    <property type="match status" value="1"/>
</dbReference>
<evidence type="ECO:0000259" key="1">
    <source>
        <dbReference type="Pfam" id="PF14024"/>
    </source>
</evidence>
<organism evidence="2 3">
    <name type="scientific">Anaerotruncus colihominis</name>
    <dbReference type="NCBI Taxonomy" id="169435"/>
    <lineage>
        <taxon>Bacteria</taxon>
        <taxon>Bacillati</taxon>
        <taxon>Bacillota</taxon>
        <taxon>Clostridia</taxon>
        <taxon>Eubacteriales</taxon>
        <taxon>Oscillospiraceae</taxon>
        <taxon>Anaerotruncus</taxon>
    </lineage>
</organism>
<proteinExistence type="predicted"/>
<accession>A0A3E3IKM0</accession>
<feature type="domain" description="DUF4240" evidence="1">
    <location>
        <begin position="1"/>
        <end position="125"/>
    </location>
</feature>